<keyword evidence="3" id="KW-1185">Reference proteome</keyword>
<gene>
    <name evidence="2" type="ORF">DXG03_008097</name>
</gene>
<reference evidence="2" key="1">
    <citation type="submission" date="2020-07" db="EMBL/GenBank/DDBJ databases">
        <authorList>
            <person name="Nieuwenhuis M."/>
            <person name="Van De Peppel L.J.J."/>
        </authorList>
    </citation>
    <scope>NUCLEOTIDE SEQUENCE</scope>
    <source>
        <strain evidence="2">AP01</strain>
        <tissue evidence="2">Mycelium</tissue>
    </source>
</reference>
<accession>A0A9P7G682</accession>
<protein>
    <submittedName>
        <fullName evidence="2">Uncharacterized protein</fullName>
    </submittedName>
</protein>
<dbReference type="AlphaFoldDB" id="A0A9P7G682"/>
<comment type="caution">
    <text evidence="2">The sequence shown here is derived from an EMBL/GenBank/DDBJ whole genome shotgun (WGS) entry which is preliminary data.</text>
</comment>
<feature type="region of interest" description="Disordered" evidence="1">
    <location>
        <begin position="121"/>
        <end position="142"/>
    </location>
</feature>
<evidence type="ECO:0000313" key="2">
    <source>
        <dbReference type="EMBL" id="KAG5644619.1"/>
    </source>
</evidence>
<reference evidence="2" key="2">
    <citation type="submission" date="2021-10" db="EMBL/GenBank/DDBJ databases">
        <title>Phylogenomics reveals ancestral predisposition of the termite-cultivated fungus Termitomyces towards a domesticated lifestyle.</title>
        <authorList>
            <person name="Auxier B."/>
            <person name="Grum-Grzhimaylo A."/>
            <person name="Cardenas M.E."/>
            <person name="Lodge J.D."/>
            <person name="Laessoe T."/>
            <person name="Pedersen O."/>
            <person name="Smith M.E."/>
            <person name="Kuyper T.W."/>
            <person name="Franco-Molano E.A."/>
            <person name="Baroni T.J."/>
            <person name="Aanen D.K."/>
        </authorList>
    </citation>
    <scope>NUCLEOTIDE SEQUENCE</scope>
    <source>
        <strain evidence="2">AP01</strain>
        <tissue evidence="2">Mycelium</tissue>
    </source>
</reference>
<evidence type="ECO:0000256" key="1">
    <source>
        <dbReference type="SAM" id="MobiDB-lite"/>
    </source>
</evidence>
<dbReference type="EMBL" id="JABCKV010000064">
    <property type="protein sequence ID" value="KAG5644619.1"/>
    <property type="molecule type" value="Genomic_DNA"/>
</dbReference>
<feature type="region of interest" description="Disordered" evidence="1">
    <location>
        <begin position="1"/>
        <end position="22"/>
    </location>
</feature>
<name>A0A9P7G682_9AGAR</name>
<dbReference type="OrthoDB" id="3045787at2759"/>
<feature type="region of interest" description="Disordered" evidence="1">
    <location>
        <begin position="185"/>
        <end position="213"/>
    </location>
</feature>
<dbReference type="Proteomes" id="UP000775547">
    <property type="component" value="Unassembled WGS sequence"/>
</dbReference>
<organism evidence="2 3">
    <name type="scientific">Asterophora parasitica</name>
    <dbReference type="NCBI Taxonomy" id="117018"/>
    <lineage>
        <taxon>Eukaryota</taxon>
        <taxon>Fungi</taxon>
        <taxon>Dikarya</taxon>
        <taxon>Basidiomycota</taxon>
        <taxon>Agaricomycotina</taxon>
        <taxon>Agaricomycetes</taxon>
        <taxon>Agaricomycetidae</taxon>
        <taxon>Agaricales</taxon>
        <taxon>Tricholomatineae</taxon>
        <taxon>Lyophyllaceae</taxon>
        <taxon>Asterophora</taxon>
    </lineage>
</organism>
<sequence>MSASSSTIYPGGQRRSIRRHSRPSNLILNTAHQRAGLNAFQANYSLSPEYNSAWDDRFATEDRLRHEAAIRAEVERAVLAQKRAKAKKAAQVAAVLAYGSPADIAAEPLLAERRAPAPMRRMPLKASPGRPRIIDPINTFQFPRDTRPRDENIIVMERSPPQTPSKRLSPLARFNPFARTRADSMSSIIDDHSTAGGYSSDDEPSDAESWSKKLKRASTVENLFAMINHKAAKVRVPASWLE</sequence>
<proteinExistence type="predicted"/>
<evidence type="ECO:0000313" key="3">
    <source>
        <dbReference type="Proteomes" id="UP000775547"/>
    </source>
</evidence>